<proteinExistence type="predicted"/>
<reference evidence="1" key="2">
    <citation type="submission" date="2020-09" db="EMBL/GenBank/DDBJ databases">
        <authorList>
            <person name="Sun Q."/>
            <person name="Ohkuma M."/>
        </authorList>
    </citation>
    <scope>NUCLEOTIDE SEQUENCE</scope>
    <source>
        <strain evidence="1">JCM 3313</strain>
    </source>
</reference>
<comment type="caution">
    <text evidence="1">The sequence shown here is derived from an EMBL/GenBank/DDBJ whole genome shotgun (WGS) entry which is preliminary data.</text>
</comment>
<evidence type="ECO:0000313" key="2">
    <source>
        <dbReference type="Proteomes" id="UP000639606"/>
    </source>
</evidence>
<evidence type="ECO:0000313" key="1">
    <source>
        <dbReference type="EMBL" id="GGP86284.1"/>
    </source>
</evidence>
<dbReference type="Proteomes" id="UP000639606">
    <property type="component" value="Unassembled WGS sequence"/>
</dbReference>
<accession>A0A918ATM3</accession>
<protein>
    <submittedName>
        <fullName evidence="1">Uncharacterized protein</fullName>
    </submittedName>
</protein>
<reference evidence="1" key="1">
    <citation type="journal article" date="2014" name="Int. J. Syst. Evol. Microbiol.">
        <title>Complete genome sequence of Corynebacterium casei LMG S-19264T (=DSM 44701T), isolated from a smear-ripened cheese.</title>
        <authorList>
            <consortium name="US DOE Joint Genome Institute (JGI-PGF)"/>
            <person name="Walter F."/>
            <person name="Albersmeier A."/>
            <person name="Kalinowski J."/>
            <person name="Ruckert C."/>
        </authorList>
    </citation>
    <scope>NUCLEOTIDE SEQUENCE</scope>
    <source>
        <strain evidence="1">JCM 3313</strain>
    </source>
</reference>
<organism evidence="1 2">
    <name type="scientific">Saccharothrix coeruleofusca</name>
    <dbReference type="NCBI Taxonomy" id="33919"/>
    <lineage>
        <taxon>Bacteria</taxon>
        <taxon>Bacillati</taxon>
        <taxon>Actinomycetota</taxon>
        <taxon>Actinomycetes</taxon>
        <taxon>Pseudonocardiales</taxon>
        <taxon>Pseudonocardiaceae</taxon>
        <taxon>Saccharothrix</taxon>
    </lineage>
</organism>
<sequence>MVAPVNPVALIRPTRLMVPAARMTSSTVALLLACGVALAGPLTARSRTSFVRWSEATNRGLPDDLGASHTY</sequence>
<keyword evidence="2" id="KW-1185">Reference proteome</keyword>
<name>A0A918ATM3_9PSEU</name>
<dbReference type="EMBL" id="BMRG01000030">
    <property type="protein sequence ID" value="GGP86284.1"/>
    <property type="molecule type" value="Genomic_DNA"/>
</dbReference>
<gene>
    <name evidence="1" type="ORF">GCM10010185_70050</name>
</gene>
<dbReference type="AlphaFoldDB" id="A0A918ATM3"/>